<evidence type="ECO:0000313" key="4">
    <source>
        <dbReference type="Proteomes" id="UP000466619"/>
    </source>
</evidence>
<name>A0ABX0AR32_9GAMM</name>
<evidence type="ECO:0000256" key="2">
    <source>
        <dbReference type="SAM" id="Phobius"/>
    </source>
</evidence>
<dbReference type="RefSeq" id="WP_162120855.1">
    <property type="nucleotide sequence ID" value="NZ_CAWPJS010000067.1"/>
</dbReference>
<dbReference type="Proteomes" id="UP000466619">
    <property type="component" value="Unassembled WGS sequence"/>
</dbReference>
<keyword evidence="2" id="KW-0472">Membrane</keyword>
<protein>
    <submittedName>
        <fullName evidence="3">TIGR03752 family integrating conjugative element protein</fullName>
    </submittedName>
</protein>
<proteinExistence type="predicted"/>
<keyword evidence="2" id="KW-1133">Transmembrane helix</keyword>
<dbReference type="EMBL" id="WSFC01000067">
    <property type="protein sequence ID" value="NDL05530.1"/>
    <property type="molecule type" value="Genomic_DNA"/>
</dbReference>
<organism evidence="3 4">
    <name type="scientific">Photorhabdus bodei</name>
    <dbReference type="NCBI Taxonomy" id="2029681"/>
    <lineage>
        <taxon>Bacteria</taxon>
        <taxon>Pseudomonadati</taxon>
        <taxon>Pseudomonadota</taxon>
        <taxon>Gammaproteobacteria</taxon>
        <taxon>Enterobacterales</taxon>
        <taxon>Morganellaceae</taxon>
        <taxon>Photorhabdus</taxon>
    </lineage>
</organism>
<comment type="caution">
    <text evidence="3">The sequence shown here is derived from an EMBL/GenBank/DDBJ whole genome shotgun (WGS) entry which is preliminary data.</text>
</comment>
<dbReference type="NCBIfam" id="TIGR03752">
    <property type="entry name" value="conj_TIGR03752"/>
    <property type="match status" value="1"/>
</dbReference>
<dbReference type="InterPro" id="IPR021207">
    <property type="entry name" value="Integr_conj_element_PFL4705"/>
</dbReference>
<keyword evidence="2" id="KW-0812">Transmembrane</keyword>
<reference evidence="3 4" key="1">
    <citation type="submission" date="2019-12" db="EMBL/GenBank/DDBJ databases">
        <title>Engineering Photorhabdus to improve their lethality against agricultural pests.</title>
        <authorList>
            <person name="Machado R.A.R."/>
        </authorList>
    </citation>
    <scope>NUCLEOTIDE SEQUENCE [LARGE SCALE GENOMIC DNA]</scope>
    <source>
        <strain evidence="3 4">M-CN4</strain>
    </source>
</reference>
<keyword evidence="4" id="KW-1185">Reference proteome</keyword>
<accession>A0ABX0AR32</accession>
<gene>
    <name evidence="3" type="ORF">GPY48_20805</name>
</gene>
<evidence type="ECO:0000313" key="3">
    <source>
        <dbReference type="EMBL" id="NDL05530.1"/>
    </source>
</evidence>
<sequence length="491" mass="52895">MQIKSNGLVKWVVPIFVIAGLAVGIKSCRQSNTSVSQAVNNQALAELSPGELRTLGIEGDTPEDTLRTLIGALRSIRVQQAALEKQNTQLLTDNEKWRNGSQSITDQINQAVAGSREETEKQQQVLKAEQQTLFSRLDQLTSQLGKGISTGHSIVERDMPLGLGLDNVDQRINLDKDRLVWITPQDVLPIDPQTAMNGQSATSRFPISFLEDNTLNRQKTEYDRITKNQQLSTDGRTDEFIRPVYTLPENTTLVGSQAMTALLGRVPANGKVTDPYPFKILMGKDNLTANGIELPDVEGAIVSGTATGDWTLSCVRGNVTSLTFVFADGTVRTVPKSDHRTNGSHHVQDNSGGDIGWLSDDNGIPCISGERKSNASSYLPTLFALSGGTAAGDVLSQSQLTTQSNGYGGETSSLTGDAGKAVLGQAAAGGFKAVSEWVKARYGQTFDAVYVPPGASVAVHITQQIPIDYETQGRKVKYPFSLEQENSDGLD</sequence>
<feature type="transmembrane region" description="Helical" evidence="2">
    <location>
        <begin position="7"/>
        <end position="25"/>
    </location>
</feature>
<evidence type="ECO:0000256" key="1">
    <source>
        <dbReference type="SAM" id="MobiDB-lite"/>
    </source>
</evidence>
<feature type="region of interest" description="Disordered" evidence="1">
    <location>
        <begin position="335"/>
        <end position="354"/>
    </location>
</feature>